<dbReference type="InterPro" id="IPR000887">
    <property type="entry name" value="Aldlse_KDPG_KHG"/>
</dbReference>
<dbReference type="GO" id="GO:0016829">
    <property type="term" value="F:lyase activity"/>
    <property type="evidence" value="ECO:0007669"/>
    <property type="project" value="UniProtKB-KW"/>
</dbReference>
<dbReference type="InterPro" id="IPR013785">
    <property type="entry name" value="Aldolase_TIM"/>
</dbReference>
<evidence type="ECO:0000313" key="6">
    <source>
        <dbReference type="EMBL" id="SEL13783.1"/>
    </source>
</evidence>
<dbReference type="EMBL" id="FOAF01000001">
    <property type="protein sequence ID" value="SEL13783.1"/>
    <property type="molecule type" value="Genomic_DNA"/>
</dbReference>
<dbReference type="PANTHER" id="PTHR30246">
    <property type="entry name" value="2-KETO-3-DEOXY-6-PHOSPHOGLUCONATE ALDOLASE"/>
    <property type="match status" value="1"/>
</dbReference>
<keyword evidence="4" id="KW-0456">Lyase</keyword>
<evidence type="ECO:0000256" key="3">
    <source>
        <dbReference type="ARBA" id="ARBA00011233"/>
    </source>
</evidence>
<dbReference type="Proteomes" id="UP000199421">
    <property type="component" value="Unassembled WGS sequence"/>
</dbReference>
<dbReference type="CDD" id="cd00452">
    <property type="entry name" value="KDPG_aldolase"/>
    <property type="match status" value="1"/>
</dbReference>
<keyword evidence="5" id="KW-0119">Carbohydrate metabolism</keyword>
<comment type="similarity">
    <text evidence="2">Belongs to the KHG/KDPG aldolase family.</text>
</comment>
<dbReference type="NCBIfam" id="TIGR01182">
    <property type="entry name" value="eda"/>
    <property type="match status" value="1"/>
</dbReference>
<evidence type="ECO:0000256" key="2">
    <source>
        <dbReference type="ARBA" id="ARBA00006906"/>
    </source>
</evidence>
<evidence type="ECO:0000256" key="4">
    <source>
        <dbReference type="ARBA" id="ARBA00023239"/>
    </source>
</evidence>
<dbReference type="AlphaFoldDB" id="A0A1H7MRF6"/>
<evidence type="ECO:0000313" key="7">
    <source>
        <dbReference type="Proteomes" id="UP000199421"/>
    </source>
</evidence>
<sequence length="207" mass="22040">MPVLAQIVENKIIAIIRGANPTDVIHIVEALYEGGIRLLEITMNSAEPLVVIEQVADKLGDKMVIGAGTVLDANMARDAVRAGARFILSPILDEEVINATKSLGIVSIPGAYTATEIYKAHKAGADIIKVFPATSPSYLKDIAGPLPQIPLLPTGGITLDNVRDYKRAGAIGFGIGSSLVDTKQEITAQYLSKLRDTAQKFVHAINL</sequence>
<name>A0A1H7MRF6_OLID1</name>
<dbReference type="OrthoDB" id="9802667at2"/>
<gene>
    <name evidence="6" type="ORF">SAMN05661044_02103</name>
</gene>
<dbReference type="STRING" id="407022.SAMN05661044_02103"/>
<dbReference type="Gene3D" id="3.20.20.70">
    <property type="entry name" value="Aldolase class I"/>
    <property type="match status" value="1"/>
</dbReference>
<evidence type="ECO:0000256" key="5">
    <source>
        <dbReference type="ARBA" id="ARBA00023277"/>
    </source>
</evidence>
<dbReference type="RefSeq" id="WP_093323196.1">
    <property type="nucleotide sequence ID" value="NZ_FOAF01000001.1"/>
</dbReference>
<protein>
    <submittedName>
        <fullName evidence="6">2-dehydro-3-deoxyphosphogluconate aldolase / (4S)-4-hydroxy-2-oxoglutarate aldolase</fullName>
    </submittedName>
</protein>
<proteinExistence type="inferred from homology"/>
<comment type="subunit">
    <text evidence="3">Homotrimer.</text>
</comment>
<keyword evidence="7" id="KW-1185">Reference proteome</keyword>
<comment type="pathway">
    <text evidence="1">Carbohydrate acid metabolism.</text>
</comment>
<dbReference type="Pfam" id="PF01081">
    <property type="entry name" value="Aldolase"/>
    <property type="match status" value="1"/>
</dbReference>
<dbReference type="PANTHER" id="PTHR30246:SF1">
    <property type="entry name" value="2-DEHYDRO-3-DEOXY-6-PHOSPHOGALACTONATE ALDOLASE-RELATED"/>
    <property type="match status" value="1"/>
</dbReference>
<accession>A0A1H7MRF6</accession>
<organism evidence="6 7">
    <name type="scientific">Olivibacter domesticus</name>
    <name type="common">Pseudosphingobacterium domesticum</name>
    <dbReference type="NCBI Taxonomy" id="407022"/>
    <lineage>
        <taxon>Bacteria</taxon>
        <taxon>Pseudomonadati</taxon>
        <taxon>Bacteroidota</taxon>
        <taxon>Sphingobacteriia</taxon>
        <taxon>Sphingobacteriales</taxon>
        <taxon>Sphingobacteriaceae</taxon>
        <taxon>Olivibacter</taxon>
    </lineage>
</organism>
<reference evidence="7" key="1">
    <citation type="submission" date="2016-10" db="EMBL/GenBank/DDBJ databases">
        <authorList>
            <person name="Varghese N."/>
            <person name="Submissions S."/>
        </authorList>
    </citation>
    <scope>NUCLEOTIDE SEQUENCE [LARGE SCALE GENOMIC DNA]</scope>
    <source>
        <strain evidence="7">DSM 18733</strain>
    </source>
</reference>
<dbReference type="SUPFAM" id="SSF51569">
    <property type="entry name" value="Aldolase"/>
    <property type="match status" value="1"/>
</dbReference>
<evidence type="ECO:0000256" key="1">
    <source>
        <dbReference type="ARBA" id="ARBA00004761"/>
    </source>
</evidence>